<dbReference type="InterPro" id="IPR047569">
    <property type="entry name" value="CBM56"/>
</dbReference>
<evidence type="ECO:0000259" key="3">
    <source>
        <dbReference type="PROSITE" id="PS52006"/>
    </source>
</evidence>
<dbReference type="Gene3D" id="3.30.920.50">
    <property type="entry name" value="Beta-1,3-glucanase, C-terminal domain"/>
    <property type="match status" value="1"/>
</dbReference>
<organism evidence="4 5">
    <name type="scientific">Longispora fulva</name>
    <dbReference type="NCBI Taxonomy" id="619741"/>
    <lineage>
        <taxon>Bacteria</taxon>
        <taxon>Bacillati</taxon>
        <taxon>Actinomycetota</taxon>
        <taxon>Actinomycetes</taxon>
        <taxon>Micromonosporales</taxon>
        <taxon>Micromonosporaceae</taxon>
        <taxon>Longispora</taxon>
    </lineage>
</organism>
<dbReference type="GO" id="GO:0030246">
    <property type="term" value="F:carbohydrate binding"/>
    <property type="evidence" value="ECO:0007669"/>
    <property type="project" value="UniProtKB-UniRule"/>
</dbReference>
<dbReference type="PANTHER" id="PTHR38165">
    <property type="match status" value="1"/>
</dbReference>
<protein>
    <recommendedName>
        <fullName evidence="6">Beta-1,3-glucanase</fullName>
    </recommendedName>
</protein>
<dbReference type="Proteomes" id="UP000622552">
    <property type="component" value="Unassembled WGS sequence"/>
</dbReference>
<evidence type="ECO:0000313" key="5">
    <source>
        <dbReference type="Proteomes" id="UP000622552"/>
    </source>
</evidence>
<keyword evidence="1" id="KW-0732">Signal</keyword>
<evidence type="ECO:0000259" key="2">
    <source>
        <dbReference type="PROSITE" id="PS52005"/>
    </source>
</evidence>
<accession>A0A8J7GS17</accession>
<dbReference type="EMBL" id="JADOUF010000001">
    <property type="protein sequence ID" value="MBG6137173.1"/>
    <property type="molecule type" value="Genomic_DNA"/>
</dbReference>
<evidence type="ECO:0008006" key="6">
    <source>
        <dbReference type="Google" id="ProtNLM"/>
    </source>
</evidence>
<dbReference type="Gene3D" id="2.60.110.10">
    <property type="entry name" value="Thaumatin"/>
    <property type="match status" value="1"/>
</dbReference>
<dbReference type="PROSITE" id="PS52005">
    <property type="entry name" value="CBM56"/>
    <property type="match status" value="1"/>
</dbReference>
<keyword evidence="5" id="KW-1185">Reference proteome</keyword>
<dbReference type="PANTHER" id="PTHR38165:SF1">
    <property type="entry name" value="GLUCANASE B"/>
    <property type="match status" value="1"/>
</dbReference>
<dbReference type="CDD" id="cd09214">
    <property type="entry name" value="GH64-like"/>
    <property type="match status" value="1"/>
</dbReference>
<dbReference type="InterPro" id="IPR032477">
    <property type="entry name" value="Glyco_hydro_64"/>
</dbReference>
<gene>
    <name evidence="4" type="ORF">IW245_003367</name>
</gene>
<dbReference type="Pfam" id="PF22184">
    <property type="entry name" value="CBM_56"/>
    <property type="match status" value="1"/>
</dbReference>
<dbReference type="InterPro" id="IPR037398">
    <property type="entry name" value="Glyco_hydro_64_fam"/>
</dbReference>
<reference evidence="4" key="1">
    <citation type="submission" date="2020-11" db="EMBL/GenBank/DDBJ databases">
        <title>Sequencing the genomes of 1000 actinobacteria strains.</title>
        <authorList>
            <person name="Klenk H.-P."/>
        </authorList>
    </citation>
    <scope>NUCLEOTIDE SEQUENCE</scope>
    <source>
        <strain evidence="4">DSM 45356</strain>
    </source>
</reference>
<dbReference type="PROSITE" id="PS52006">
    <property type="entry name" value="GH64"/>
    <property type="match status" value="1"/>
</dbReference>
<evidence type="ECO:0000256" key="1">
    <source>
        <dbReference type="SAM" id="SignalP"/>
    </source>
</evidence>
<comment type="caution">
    <text evidence="4">The sequence shown here is derived from an EMBL/GenBank/DDBJ whole genome shotgun (WGS) entry which is preliminary data.</text>
</comment>
<dbReference type="InterPro" id="IPR042517">
    <property type="entry name" value="Glyco_hydro_64_N_2"/>
</dbReference>
<proteinExistence type="predicted"/>
<sequence>MRRLLFGMVLALVASVSTAAPARAAVDYTQGVTPVTASQARIWFTPTTASALVDVHYVVAGSPDGQQNFRMTRNGGTWEKAVAGQSFEYWFTYEKGGPLYDTPHFTYGQGGGTPTDGTFPVTFQNNTRGTWSNSQIHVLVLGMATPGEWSYLRPDGTMAHINHLDESAPNHLTKNGRNYANMSFTLARAGTVTMPSRVEGGRIYISVGSPMFLPISPDDRGWGGPDLRNPDDPNLDVYFDWYEFTYRDGVVPFGGNTTQVDMFGFPMTARLTQRAIGYDQTVGITLTRDQVLAQYPAAVGPAFRPLANAYRIVAPRSSSTFRPGGAQAGHLQSTIDQTWAYYTTHPFTLTRLNQTFTGRVAGDRLTFTKDGAGPFFLDKPTTTDVVECSGALASAGMSTTALELGAEFCAAFNRGVAMNPASWYTPAAYYPATPRNDYARFFHTIGLDHRAYGFAYDDINDQSSVRILPNANPPTSLTIGIGW</sequence>
<dbReference type="AlphaFoldDB" id="A0A8J7GS17"/>
<feature type="chain" id="PRO_5039480383" description="Beta-1,3-glucanase" evidence="1">
    <location>
        <begin position="20"/>
        <end position="483"/>
    </location>
</feature>
<dbReference type="RefSeq" id="WP_197004064.1">
    <property type="nucleotide sequence ID" value="NZ_BONS01000022.1"/>
</dbReference>
<feature type="domain" description="GH64" evidence="3">
    <location>
        <begin position="116"/>
        <end position="483"/>
    </location>
</feature>
<feature type="domain" description="CBM56" evidence="2">
    <location>
        <begin position="21"/>
        <end position="109"/>
    </location>
</feature>
<evidence type="ECO:0000313" key="4">
    <source>
        <dbReference type="EMBL" id="MBG6137173.1"/>
    </source>
</evidence>
<feature type="signal peptide" evidence="1">
    <location>
        <begin position="1"/>
        <end position="19"/>
    </location>
</feature>
<name>A0A8J7GS17_9ACTN</name>
<dbReference type="InterPro" id="IPR037176">
    <property type="entry name" value="Osmotin/thaumatin-like_sf"/>
</dbReference>
<dbReference type="Pfam" id="PF16483">
    <property type="entry name" value="Glyco_hydro_64"/>
    <property type="match status" value="1"/>
</dbReference>